<sequence length="114" mass="12004">MEIDDKACPQAIAHNAWSTLGSISSKAHRKAAVTLGSTLTHGSSDMQITNNPLPILTPGGTRPATPLPVSPTPPPPLTDEQKAALEKLRDQLQNPTNPPVTVTPVKTSLIDEVV</sequence>
<feature type="compositionally biased region" description="Pro residues" evidence="1">
    <location>
        <begin position="65"/>
        <end position="77"/>
    </location>
</feature>
<proteinExistence type="predicted"/>
<dbReference type="EMBL" id="RBRY01000109">
    <property type="protein sequence ID" value="RMR55159.1"/>
    <property type="molecule type" value="Genomic_DNA"/>
</dbReference>
<evidence type="ECO:0000256" key="1">
    <source>
        <dbReference type="SAM" id="MobiDB-lite"/>
    </source>
</evidence>
<evidence type="ECO:0000313" key="2">
    <source>
        <dbReference type="EMBL" id="RMR55159.1"/>
    </source>
</evidence>
<gene>
    <name evidence="2" type="ORF">ALP84_01819</name>
</gene>
<organism evidence="2 3">
    <name type="scientific">Pseudomonas cichorii</name>
    <dbReference type="NCBI Taxonomy" id="36746"/>
    <lineage>
        <taxon>Bacteria</taxon>
        <taxon>Pseudomonadati</taxon>
        <taxon>Pseudomonadota</taxon>
        <taxon>Gammaproteobacteria</taxon>
        <taxon>Pseudomonadales</taxon>
        <taxon>Pseudomonadaceae</taxon>
        <taxon>Pseudomonas</taxon>
    </lineage>
</organism>
<dbReference type="AlphaFoldDB" id="A0A3M4VV58"/>
<accession>A0A3M4VV58</accession>
<name>A0A3M4VV58_PSECI</name>
<evidence type="ECO:0000313" key="3">
    <source>
        <dbReference type="Proteomes" id="UP000278332"/>
    </source>
</evidence>
<feature type="compositionally biased region" description="Polar residues" evidence="1">
    <location>
        <begin position="38"/>
        <end position="52"/>
    </location>
</feature>
<comment type="caution">
    <text evidence="2">The sequence shown here is derived from an EMBL/GenBank/DDBJ whole genome shotgun (WGS) entry which is preliminary data.</text>
</comment>
<feature type="compositionally biased region" description="Basic and acidic residues" evidence="1">
    <location>
        <begin position="79"/>
        <end position="90"/>
    </location>
</feature>
<feature type="region of interest" description="Disordered" evidence="1">
    <location>
        <begin position="38"/>
        <end position="114"/>
    </location>
</feature>
<dbReference type="Proteomes" id="UP000278332">
    <property type="component" value="Unassembled WGS sequence"/>
</dbReference>
<reference evidence="2 3" key="1">
    <citation type="submission" date="2018-08" db="EMBL/GenBank/DDBJ databases">
        <title>Recombination of ecologically and evolutionarily significant loci maintains genetic cohesion in the Pseudomonas syringae species complex.</title>
        <authorList>
            <person name="Dillon M."/>
            <person name="Thakur S."/>
            <person name="Almeida R.N.D."/>
            <person name="Weir B.S."/>
            <person name="Guttman D.S."/>
        </authorList>
    </citation>
    <scope>NUCLEOTIDE SEQUENCE [LARGE SCALE GENOMIC DNA]</scope>
    <source>
        <strain evidence="2 3">ICMP 6917</strain>
    </source>
</reference>
<protein>
    <submittedName>
        <fullName evidence="2">Uncharacterized protein</fullName>
    </submittedName>
</protein>